<organism evidence="5 6">
    <name type="scientific">Simkania negevensis</name>
    <dbReference type="NCBI Taxonomy" id="83561"/>
    <lineage>
        <taxon>Bacteria</taxon>
        <taxon>Pseudomonadati</taxon>
        <taxon>Chlamydiota</taxon>
        <taxon>Chlamydiia</taxon>
        <taxon>Parachlamydiales</taxon>
        <taxon>Simkaniaceae</taxon>
        <taxon>Simkania</taxon>
    </lineage>
</organism>
<protein>
    <recommendedName>
        <fullName evidence="4">3-deoxy-manno-octulosonate cytidylyltransferase</fullName>
        <ecNumber evidence="4">2.7.7.38</ecNumber>
    </recommendedName>
    <alternativeName>
        <fullName evidence="4">CMP-2-keto-3-deoxyoctulosonic acid synthase</fullName>
        <shortName evidence="4">CKS</shortName>
        <shortName evidence="4">CMP-KDO synthase</shortName>
    </alternativeName>
</protein>
<dbReference type="HAMAP" id="MF_00057">
    <property type="entry name" value="KdsB"/>
    <property type="match status" value="1"/>
</dbReference>
<comment type="function">
    <text evidence="4">Activates KDO (a required 8-carbon sugar) for incorporation into bacterial lipopolysaccharide in Gram-negative bacteria.</text>
</comment>
<comment type="subcellular location">
    <subcellularLocation>
        <location evidence="4">Cytoplasm</location>
    </subcellularLocation>
</comment>
<dbReference type="PANTHER" id="PTHR42866">
    <property type="entry name" value="3-DEOXY-MANNO-OCTULOSONATE CYTIDYLYLTRANSFERASE"/>
    <property type="match status" value="1"/>
</dbReference>
<keyword evidence="6" id="KW-1185">Reference proteome</keyword>
<dbReference type="Pfam" id="PF02348">
    <property type="entry name" value="CTP_transf_3"/>
    <property type="match status" value="1"/>
</dbReference>
<evidence type="ECO:0000256" key="2">
    <source>
        <dbReference type="ARBA" id="ARBA00022695"/>
    </source>
</evidence>
<sequence length="263" mass="28883">MKVSKKMTKKFACVIPARYASTRFPGKPLHKILGKTLIQWTYESASRCSFLNAIVVATDDKRIYDHVIDFGGQAVMTSVDCINGTERIAEAVATSPILANQQYILNIQGDEPCTAPHTLKNIADVLIADDDAVVSTGVVPLSSMEEALDPSVVKCVFNSHGRALYFSRNPIPFNATENAPSSLYRHLGIYCYRRDFLLHYPSLPETPLQQAENLEQLKILEHGYPLSIAVVPGEIGIGVNTFEDAKKVENILCLQNTSSSPVG</sequence>
<dbReference type="EMBL" id="JAFITR010000117">
    <property type="protein sequence ID" value="MBN4067345.1"/>
    <property type="molecule type" value="Genomic_DNA"/>
</dbReference>
<dbReference type="Proteomes" id="UP000722121">
    <property type="component" value="Unassembled WGS sequence"/>
</dbReference>
<evidence type="ECO:0000256" key="3">
    <source>
        <dbReference type="ARBA" id="ARBA00022985"/>
    </source>
</evidence>
<dbReference type="InterPro" id="IPR004528">
    <property type="entry name" value="KdsB"/>
</dbReference>
<name>A0ABS3ARI1_9BACT</name>
<evidence type="ECO:0000256" key="4">
    <source>
        <dbReference type="HAMAP-Rule" id="MF_00057"/>
    </source>
</evidence>
<dbReference type="SUPFAM" id="SSF53448">
    <property type="entry name" value="Nucleotide-diphospho-sugar transferases"/>
    <property type="match status" value="1"/>
</dbReference>
<keyword evidence="1 4" id="KW-0808">Transferase</keyword>
<evidence type="ECO:0000313" key="5">
    <source>
        <dbReference type="EMBL" id="MBN4067345.1"/>
    </source>
</evidence>
<comment type="pathway">
    <text evidence="4">Nucleotide-sugar biosynthesis; CMP-3-deoxy-D-manno-octulosonate biosynthesis; CMP-3-deoxy-D-manno-octulosonate from 3-deoxy-D-manno-octulosonate and CTP: step 1/1.</text>
</comment>
<dbReference type="InterPro" id="IPR003329">
    <property type="entry name" value="Cytidylyl_trans"/>
</dbReference>
<reference evidence="5 6" key="1">
    <citation type="submission" date="2021-02" db="EMBL/GenBank/DDBJ databases">
        <title>Activity-based single-cell genomes from oceanic crustal fluid captures similar information to metagenomic and metatranscriptomic surveys with orders of magnitude less sampling.</title>
        <authorList>
            <person name="D'Angelo T.S."/>
            <person name="Orcutt B.N."/>
        </authorList>
    </citation>
    <scope>NUCLEOTIDE SEQUENCE [LARGE SCALE GENOMIC DNA]</scope>
    <source>
        <strain evidence="5">AH-315-G07</strain>
    </source>
</reference>
<dbReference type="EC" id="2.7.7.38" evidence="4"/>
<dbReference type="PANTHER" id="PTHR42866:SF2">
    <property type="entry name" value="3-DEOXY-MANNO-OCTULOSONATE CYTIDYLYLTRANSFERASE, MITOCHONDRIAL"/>
    <property type="match status" value="1"/>
</dbReference>
<keyword evidence="2 4" id="KW-0548">Nucleotidyltransferase</keyword>
<evidence type="ECO:0000256" key="1">
    <source>
        <dbReference type="ARBA" id="ARBA00022679"/>
    </source>
</evidence>
<proteinExistence type="inferred from homology"/>
<keyword evidence="3 4" id="KW-0448">Lipopolysaccharide biosynthesis</keyword>
<accession>A0ABS3ARI1</accession>
<dbReference type="InterPro" id="IPR029044">
    <property type="entry name" value="Nucleotide-diphossugar_trans"/>
</dbReference>
<dbReference type="NCBIfam" id="NF003950">
    <property type="entry name" value="PRK05450.1-3"/>
    <property type="match status" value="1"/>
</dbReference>
<comment type="caution">
    <text evidence="5">The sequence shown here is derived from an EMBL/GenBank/DDBJ whole genome shotgun (WGS) entry which is preliminary data.</text>
</comment>
<comment type="catalytic activity">
    <reaction evidence="4">
        <text>3-deoxy-alpha-D-manno-oct-2-ulosonate + CTP = CMP-3-deoxy-beta-D-manno-octulosonate + diphosphate</text>
        <dbReference type="Rhea" id="RHEA:23448"/>
        <dbReference type="ChEBI" id="CHEBI:33019"/>
        <dbReference type="ChEBI" id="CHEBI:37563"/>
        <dbReference type="ChEBI" id="CHEBI:85986"/>
        <dbReference type="ChEBI" id="CHEBI:85987"/>
        <dbReference type="EC" id="2.7.7.38"/>
    </reaction>
</comment>
<gene>
    <name evidence="4 5" type="primary">kdsB</name>
    <name evidence="5" type="ORF">JYU14_04605</name>
</gene>
<dbReference type="NCBIfam" id="TIGR00466">
    <property type="entry name" value="kdsB"/>
    <property type="match status" value="1"/>
</dbReference>
<dbReference type="Gene3D" id="3.90.550.10">
    <property type="entry name" value="Spore Coat Polysaccharide Biosynthesis Protein SpsA, Chain A"/>
    <property type="match status" value="1"/>
</dbReference>
<keyword evidence="4" id="KW-0963">Cytoplasm</keyword>
<dbReference type="GO" id="GO:0008690">
    <property type="term" value="F:3-deoxy-manno-octulosonate cytidylyltransferase activity"/>
    <property type="evidence" value="ECO:0007669"/>
    <property type="project" value="UniProtKB-EC"/>
</dbReference>
<dbReference type="NCBIfam" id="NF003952">
    <property type="entry name" value="PRK05450.1-5"/>
    <property type="match status" value="1"/>
</dbReference>
<dbReference type="CDD" id="cd02517">
    <property type="entry name" value="CMP-KDO-Synthetase"/>
    <property type="match status" value="1"/>
</dbReference>
<comment type="similarity">
    <text evidence="4">Belongs to the KdsB family.</text>
</comment>
<evidence type="ECO:0000313" key="6">
    <source>
        <dbReference type="Proteomes" id="UP000722121"/>
    </source>
</evidence>